<accession>A0A5C6AV99</accession>
<dbReference type="AlphaFoldDB" id="A0A5C6AV99"/>
<dbReference type="GO" id="GO:0005829">
    <property type="term" value="C:cytosol"/>
    <property type="evidence" value="ECO:0007669"/>
    <property type="project" value="TreeGrafter"/>
</dbReference>
<evidence type="ECO:0000313" key="2">
    <source>
        <dbReference type="EMBL" id="TWU03371.1"/>
    </source>
</evidence>
<dbReference type="GO" id="GO:0016491">
    <property type="term" value="F:oxidoreductase activity"/>
    <property type="evidence" value="ECO:0007669"/>
    <property type="project" value="UniProtKB-KW"/>
</dbReference>
<dbReference type="EC" id="1.5.1.45" evidence="2"/>
<feature type="domain" description="NADPH-dependent FMN reductase-like" evidence="1">
    <location>
        <begin position="3"/>
        <end position="140"/>
    </location>
</feature>
<keyword evidence="3" id="KW-1185">Reference proteome</keyword>
<dbReference type="InterPro" id="IPR005025">
    <property type="entry name" value="FMN_Rdtase-like_dom"/>
</dbReference>
<sequence>MHLILSSSLHPTSRSRILAREVAQRLIDGNRPVEVFDLSSRVLPPCDGATAYGHEQVIALADLIKEADSVFIASPVYNYDVNAALKNAIELTGKAWTGKVVSLMLAAGGQGSYMSAMGVANSLMLDFRCLIVPRFVYATGESFEGDQLADEDIARRVDLLVAESLRISDALRVAVLPNNRFDER</sequence>
<dbReference type="EMBL" id="SJPM01000001">
    <property type="protein sequence ID" value="TWU03371.1"/>
    <property type="molecule type" value="Genomic_DNA"/>
</dbReference>
<protein>
    <submittedName>
        <fullName evidence="2">NAD(P)H-dependent FAD/FMN reductase</fullName>
        <ecNumber evidence="2">1.5.1.45</ecNumber>
    </submittedName>
</protein>
<evidence type="ECO:0000259" key="1">
    <source>
        <dbReference type="Pfam" id="PF03358"/>
    </source>
</evidence>
<organism evidence="2 3">
    <name type="scientific">Neorhodopirellula pilleata</name>
    <dbReference type="NCBI Taxonomy" id="2714738"/>
    <lineage>
        <taxon>Bacteria</taxon>
        <taxon>Pseudomonadati</taxon>
        <taxon>Planctomycetota</taxon>
        <taxon>Planctomycetia</taxon>
        <taxon>Pirellulales</taxon>
        <taxon>Pirellulaceae</taxon>
        <taxon>Neorhodopirellula</taxon>
    </lineage>
</organism>
<dbReference type="Pfam" id="PF03358">
    <property type="entry name" value="FMN_red"/>
    <property type="match status" value="1"/>
</dbReference>
<dbReference type="InterPro" id="IPR050712">
    <property type="entry name" value="NAD(P)H-dep_reductase"/>
</dbReference>
<dbReference type="InterPro" id="IPR029039">
    <property type="entry name" value="Flavoprotein-like_sf"/>
</dbReference>
<dbReference type="PANTHER" id="PTHR30543:SF28">
    <property type="entry name" value="NADPH-DEPENDENT FMN REDUCTASE-LIKE DOMAIN-CONTAINING PROTEIN"/>
    <property type="match status" value="1"/>
</dbReference>
<comment type="caution">
    <text evidence="2">The sequence shown here is derived from an EMBL/GenBank/DDBJ whole genome shotgun (WGS) entry which is preliminary data.</text>
</comment>
<reference evidence="2 3" key="1">
    <citation type="submission" date="2019-02" db="EMBL/GenBank/DDBJ databases">
        <title>Deep-cultivation of Planctomycetes and their phenomic and genomic characterization uncovers novel biology.</title>
        <authorList>
            <person name="Wiegand S."/>
            <person name="Jogler M."/>
            <person name="Boedeker C."/>
            <person name="Pinto D."/>
            <person name="Vollmers J."/>
            <person name="Rivas-Marin E."/>
            <person name="Kohn T."/>
            <person name="Peeters S.H."/>
            <person name="Heuer A."/>
            <person name="Rast P."/>
            <person name="Oberbeckmann S."/>
            <person name="Bunk B."/>
            <person name="Jeske O."/>
            <person name="Meyerdierks A."/>
            <person name="Storesund J.E."/>
            <person name="Kallscheuer N."/>
            <person name="Luecker S."/>
            <person name="Lage O.M."/>
            <person name="Pohl T."/>
            <person name="Merkel B.J."/>
            <person name="Hornburger P."/>
            <person name="Mueller R.-W."/>
            <person name="Bruemmer F."/>
            <person name="Labrenz M."/>
            <person name="Spormann A.M."/>
            <person name="Op Den Camp H."/>
            <person name="Overmann J."/>
            <person name="Amann R."/>
            <person name="Jetten M.S.M."/>
            <person name="Mascher T."/>
            <person name="Medema M.H."/>
            <person name="Devos D.P."/>
            <person name="Kaster A.-K."/>
            <person name="Ovreas L."/>
            <person name="Rohde M."/>
            <person name="Galperin M.Y."/>
            <person name="Jogler C."/>
        </authorList>
    </citation>
    <scope>NUCLEOTIDE SEQUENCE [LARGE SCALE GENOMIC DNA]</scope>
    <source>
        <strain evidence="2 3">Pla100</strain>
    </source>
</reference>
<dbReference type="SUPFAM" id="SSF52218">
    <property type="entry name" value="Flavoproteins"/>
    <property type="match status" value="1"/>
</dbReference>
<proteinExistence type="predicted"/>
<dbReference type="PANTHER" id="PTHR30543">
    <property type="entry name" value="CHROMATE REDUCTASE"/>
    <property type="match status" value="1"/>
</dbReference>
<dbReference type="Proteomes" id="UP000316213">
    <property type="component" value="Unassembled WGS sequence"/>
</dbReference>
<name>A0A5C6AV99_9BACT</name>
<keyword evidence="2" id="KW-0560">Oxidoreductase</keyword>
<gene>
    <name evidence="2" type="ORF">Pla100_02910</name>
</gene>
<dbReference type="RefSeq" id="WP_231602544.1">
    <property type="nucleotide sequence ID" value="NZ_SJPM01000001.1"/>
</dbReference>
<dbReference type="Gene3D" id="3.40.50.360">
    <property type="match status" value="1"/>
</dbReference>
<evidence type="ECO:0000313" key="3">
    <source>
        <dbReference type="Proteomes" id="UP000316213"/>
    </source>
</evidence>
<dbReference type="GO" id="GO:0010181">
    <property type="term" value="F:FMN binding"/>
    <property type="evidence" value="ECO:0007669"/>
    <property type="project" value="TreeGrafter"/>
</dbReference>